<gene>
    <name evidence="1" type="ORF">C2845_PM15G00560</name>
</gene>
<proteinExistence type="predicted"/>
<sequence>MPDGALTLPVVPFQGTWARSVFQDASPYYNSGSEATRFSSWATPGWLAVTRGILRVGSTRIVHRMTKLHYR</sequence>
<dbReference type="Proteomes" id="UP000275267">
    <property type="component" value="Unassembled WGS sequence"/>
</dbReference>
<dbReference type="STRING" id="4540.A0A3L6QB03"/>
<dbReference type="OrthoDB" id="679205at2759"/>
<evidence type="ECO:0000313" key="1">
    <source>
        <dbReference type="EMBL" id="RLM74387.1"/>
    </source>
</evidence>
<dbReference type="EMBL" id="PQIB02000013">
    <property type="protein sequence ID" value="RLM74387.1"/>
    <property type="molecule type" value="Genomic_DNA"/>
</dbReference>
<accession>A0A3L6QB03</accession>
<organism evidence="1 2">
    <name type="scientific">Panicum miliaceum</name>
    <name type="common">Proso millet</name>
    <name type="synonym">Broomcorn millet</name>
    <dbReference type="NCBI Taxonomy" id="4540"/>
    <lineage>
        <taxon>Eukaryota</taxon>
        <taxon>Viridiplantae</taxon>
        <taxon>Streptophyta</taxon>
        <taxon>Embryophyta</taxon>
        <taxon>Tracheophyta</taxon>
        <taxon>Spermatophyta</taxon>
        <taxon>Magnoliopsida</taxon>
        <taxon>Liliopsida</taxon>
        <taxon>Poales</taxon>
        <taxon>Poaceae</taxon>
        <taxon>PACMAD clade</taxon>
        <taxon>Panicoideae</taxon>
        <taxon>Panicodae</taxon>
        <taxon>Paniceae</taxon>
        <taxon>Panicinae</taxon>
        <taxon>Panicum</taxon>
        <taxon>Panicum sect. Panicum</taxon>
    </lineage>
</organism>
<name>A0A3L6QB03_PANMI</name>
<dbReference type="AlphaFoldDB" id="A0A3L6QB03"/>
<keyword evidence="2" id="KW-1185">Reference proteome</keyword>
<reference evidence="2" key="1">
    <citation type="journal article" date="2019" name="Nat. Commun.">
        <title>The genome of broomcorn millet.</title>
        <authorList>
            <person name="Zou C."/>
            <person name="Miki D."/>
            <person name="Li D."/>
            <person name="Tang Q."/>
            <person name="Xiao L."/>
            <person name="Rajput S."/>
            <person name="Deng P."/>
            <person name="Jia W."/>
            <person name="Huang R."/>
            <person name="Zhang M."/>
            <person name="Sun Y."/>
            <person name="Hu J."/>
            <person name="Fu X."/>
            <person name="Schnable P.S."/>
            <person name="Li F."/>
            <person name="Zhang H."/>
            <person name="Feng B."/>
            <person name="Zhu X."/>
            <person name="Liu R."/>
            <person name="Schnable J.C."/>
            <person name="Zhu J.-K."/>
            <person name="Zhang H."/>
        </authorList>
    </citation>
    <scope>NUCLEOTIDE SEQUENCE [LARGE SCALE GENOMIC DNA]</scope>
</reference>
<evidence type="ECO:0000313" key="2">
    <source>
        <dbReference type="Proteomes" id="UP000275267"/>
    </source>
</evidence>
<comment type="caution">
    <text evidence="1">The sequence shown here is derived from an EMBL/GenBank/DDBJ whole genome shotgun (WGS) entry which is preliminary data.</text>
</comment>
<protein>
    <submittedName>
        <fullName evidence="1">Uncharacterized protein</fullName>
    </submittedName>
</protein>